<keyword evidence="10" id="KW-1015">Disulfide bond</keyword>
<evidence type="ECO:0000256" key="13">
    <source>
        <dbReference type="ARBA" id="ARBA00023224"/>
    </source>
</evidence>
<evidence type="ECO:0000256" key="6">
    <source>
        <dbReference type="ARBA" id="ARBA00022725"/>
    </source>
</evidence>
<dbReference type="FunFam" id="1.20.1070.10:FF:000010">
    <property type="entry name" value="Olfactory receptor"/>
    <property type="match status" value="1"/>
</dbReference>
<sequence length="303" mass="34004">MNQHNRTVITTMQLLGFQTPQHVNYVLFSVLLLIYCTTLGGNLLLIGLVTYCKDLHTPMYFFLTQLSIADLLLTTDIIPIMLHHLLRSTGVISFGGCMGQFYAFAFSECSECLILTVMSYDRYVAICDPLNYVTIMNQNFCLKMVIASWLLSFVLSSIVTASIAMLDYCHSSTIDHFFCDLPPILDLSCSDISGVQMEFVVLTSLVLIGPFLIILMSYGSIISVIWRIPSVSGRKKTFFTCSSHLIVVSVFYGTLFGVYVLPNQGKFLEIRKVLSLLYTVVTPLMNPMVYSLRNEHIKKALGV</sequence>
<keyword evidence="6 15" id="KW-0552">Olfaction</keyword>
<feature type="transmembrane region" description="Helical" evidence="15">
    <location>
        <begin position="60"/>
        <end position="81"/>
    </location>
</feature>
<evidence type="ECO:0000259" key="16">
    <source>
        <dbReference type="PROSITE" id="PS50262"/>
    </source>
</evidence>
<dbReference type="PANTHER" id="PTHR24242:SF253">
    <property type="entry name" value="OLFACTORY RECEPTOR-RELATED"/>
    <property type="match status" value="1"/>
</dbReference>
<dbReference type="PANTHER" id="PTHR24242">
    <property type="entry name" value="G-PROTEIN COUPLED RECEPTOR"/>
    <property type="match status" value="1"/>
</dbReference>
<name>A0AAV7BNI1_ENGPU</name>
<comment type="similarity">
    <text evidence="2 14">Belongs to the G-protein coupled receptor 1 family.</text>
</comment>
<dbReference type="InterPro" id="IPR000276">
    <property type="entry name" value="GPCR_Rhodpsn"/>
</dbReference>
<evidence type="ECO:0000256" key="2">
    <source>
        <dbReference type="ARBA" id="ARBA00010663"/>
    </source>
</evidence>
<comment type="subcellular location">
    <subcellularLocation>
        <location evidence="1 15">Cell membrane</location>
        <topology evidence="1 15">Multi-pass membrane protein</topology>
    </subcellularLocation>
</comment>
<keyword evidence="8 14" id="KW-0297">G-protein coupled receptor</keyword>
<dbReference type="PRINTS" id="PR00245">
    <property type="entry name" value="OLFACTORYR"/>
</dbReference>
<keyword evidence="13 14" id="KW-0807">Transducer</keyword>
<keyword evidence="9 15" id="KW-0472">Membrane</keyword>
<dbReference type="InterPro" id="IPR017452">
    <property type="entry name" value="GPCR_Rhodpsn_7TM"/>
</dbReference>
<dbReference type="GO" id="GO:0004984">
    <property type="term" value="F:olfactory receptor activity"/>
    <property type="evidence" value="ECO:0007669"/>
    <property type="project" value="InterPro"/>
</dbReference>
<dbReference type="FunFam" id="1.10.1220.70:FF:000001">
    <property type="entry name" value="Olfactory receptor"/>
    <property type="match status" value="1"/>
</dbReference>
<evidence type="ECO:0000256" key="10">
    <source>
        <dbReference type="ARBA" id="ARBA00023157"/>
    </source>
</evidence>
<evidence type="ECO:0000256" key="7">
    <source>
        <dbReference type="ARBA" id="ARBA00022989"/>
    </source>
</evidence>
<evidence type="ECO:0000313" key="17">
    <source>
        <dbReference type="EMBL" id="KAG8573902.1"/>
    </source>
</evidence>
<keyword evidence="18" id="KW-1185">Reference proteome</keyword>
<organism evidence="17 18">
    <name type="scientific">Engystomops pustulosus</name>
    <name type="common">Tungara frog</name>
    <name type="synonym">Physalaemus pustulosus</name>
    <dbReference type="NCBI Taxonomy" id="76066"/>
    <lineage>
        <taxon>Eukaryota</taxon>
        <taxon>Metazoa</taxon>
        <taxon>Chordata</taxon>
        <taxon>Craniata</taxon>
        <taxon>Vertebrata</taxon>
        <taxon>Euteleostomi</taxon>
        <taxon>Amphibia</taxon>
        <taxon>Batrachia</taxon>
        <taxon>Anura</taxon>
        <taxon>Neobatrachia</taxon>
        <taxon>Hyloidea</taxon>
        <taxon>Leptodactylidae</taxon>
        <taxon>Leiuperinae</taxon>
        <taxon>Engystomops</taxon>
    </lineage>
</organism>
<feature type="domain" description="G-protein coupled receptors family 1 profile" evidence="16">
    <location>
        <begin position="41"/>
        <end position="290"/>
    </location>
</feature>
<dbReference type="EMBL" id="WNYA01000004">
    <property type="protein sequence ID" value="KAG8573902.1"/>
    <property type="molecule type" value="Genomic_DNA"/>
</dbReference>
<dbReference type="InterPro" id="IPR050939">
    <property type="entry name" value="Olfactory_GPCR1"/>
</dbReference>
<feature type="non-terminal residue" evidence="17">
    <location>
        <position position="303"/>
    </location>
</feature>
<keyword evidence="7 15" id="KW-1133">Transmembrane helix</keyword>
<reference evidence="17" key="1">
    <citation type="thesis" date="2020" institute="ProQuest LLC" country="789 East Eisenhower Parkway, Ann Arbor, MI, USA">
        <title>Comparative Genomics and Chromosome Evolution.</title>
        <authorList>
            <person name="Mudd A.B."/>
        </authorList>
    </citation>
    <scope>NUCLEOTIDE SEQUENCE</scope>
    <source>
        <strain evidence="17">237g6f4</strain>
        <tissue evidence="17">Blood</tissue>
    </source>
</reference>
<feature type="transmembrane region" description="Helical" evidence="15">
    <location>
        <begin position="199"/>
        <end position="226"/>
    </location>
</feature>
<keyword evidence="11 14" id="KW-0675">Receptor</keyword>
<evidence type="ECO:0000256" key="11">
    <source>
        <dbReference type="ARBA" id="ARBA00023170"/>
    </source>
</evidence>
<protein>
    <recommendedName>
        <fullName evidence="15">Olfactory receptor</fullName>
    </recommendedName>
</protein>
<dbReference type="GO" id="GO:0004930">
    <property type="term" value="F:G protein-coupled receptor activity"/>
    <property type="evidence" value="ECO:0007669"/>
    <property type="project" value="UniProtKB-KW"/>
</dbReference>
<dbReference type="PRINTS" id="PR00237">
    <property type="entry name" value="GPCRRHODOPSN"/>
</dbReference>
<evidence type="ECO:0000256" key="9">
    <source>
        <dbReference type="ARBA" id="ARBA00023136"/>
    </source>
</evidence>
<dbReference type="GO" id="GO:0005886">
    <property type="term" value="C:plasma membrane"/>
    <property type="evidence" value="ECO:0007669"/>
    <property type="project" value="UniProtKB-SubCell"/>
</dbReference>
<dbReference type="Gene3D" id="1.20.1070.10">
    <property type="entry name" value="Rhodopsin 7-helix transmembrane proteins"/>
    <property type="match status" value="1"/>
</dbReference>
<evidence type="ECO:0000256" key="5">
    <source>
        <dbReference type="ARBA" id="ARBA00022692"/>
    </source>
</evidence>
<dbReference type="AlphaFoldDB" id="A0AAV7BNI1"/>
<keyword evidence="5 14" id="KW-0812">Transmembrane</keyword>
<gene>
    <name evidence="17" type="ORF">GDO81_008925</name>
</gene>
<evidence type="ECO:0000256" key="3">
    <source>
        <dbReference type="ARBA" id="ARBA00022475"/>
    </source>
</evidence>
<evidence type="ECO:0000256" key="8">
    <source>
        <dbReference type="ARBA" id="ARBA00023040"/>
    </source>
</evidence>
<evidence type="ECO:0000256" key="1">
    <source>
        <dbReference type="ARBA" id="ARBA00004651"/>
    </source>
</evidence>
<evidence type="ECO:0000256" key="15">
    <source>
        <dbReference type="RuleBase" id="RU363047"/>
    </source>
</evidence>
<feature type="transmembrane region" description="Helical" evidence="15">
    <location>
        <begin position="238"/>
        <end position="261"/>
    </location>
</feature>
<feature type="transmembrane region" description="Helical" evidence="15">
    <location>
        <begin position="273"/>
        <end position="292"/>
    </location>
</feature>
<dbReference type="PROSITE" id="PS50262">
    <property type="entry name" value="G_PROTEIN_RECEP_F1_2"/>
    <property type="match status" value="1"/>
</dbReference>
<dbReference type="InterPro" id="IPR000725">
    <property type="entry name" value="Olfact_rcpt"/>
</dbReference>
<dbReference type="PROSITE" id="PS00237">
    <property type="entry name" value="G_PROTEIN_RECEP_F1_1"/>
    <property type="match status" value="1"/>
</dbReference>
<proteinExistence type="inferred from homology"/>
<accession>A0AAV7BNI1</accession>
<keyword evidence="3 15" id="KW-1003">Cell membrane</keyword>
<evidence type="ECO:0000256" key="4">
    <source>
        <dbReference type="ARBA" id="ARBA00022606"/>
    </source>
</evidence>
<evidence type="ECO:0000313" key="18">
    <source>
        <dbReference type="Proteomes" id="UP000824782"/>
    </source>
</evidence>
<feature type="transmembrane region" description="Helical" evidence="15">
    <location>
        <begin position="25"/>
        <end position="48"/>
    </location>
</feature>
<evidence type="ECO:0000256" key="14">
    <source>
        <dbReference type="RuleBase" id="RU000688"/>
    </source>
</evidence>
<dbReference type="SUPFAM" id="SSF81321">
    <property type="entry name" value="Family A G protein-coupled receptor-like"/>
    <property type="match status" value="1"/>
</dbReference>
<keyword evidence="4 15" id="KW-0716">Sensory transduction</keyword>
<feature type="transmembrane region" description="Helical" evidence="15">
    <location>
        <begin position="140"/>
        <end position="166"/>
    </location>
</feature>
<keyword evidence="12" id="KW-0325">Glycoprotein</keyword>
<comment type="caution">
    <text evidence="17">The sequence shown here is derived from an EMBL/GenBank/DDBJ whole genome shotgun (WGS) entry which is preliminary data.</text>
</comment>
<dbReference type="Proteomes" id="UP000824782">
    <property type="component" value="Unassembled WGS sequence"/>
</dbReference>
<dbReference type="Pfam" id="PF13853">
    <property type="entry name" value="7tm_4"/>
    <property type="match status" value="1"/>
</dbReference>
<evidence type="ECO:0000256" key="12">
    <source>
        <dbReference type="ARBA" id="ARBA00023180"/>
    </source>
</evidence>